<evidence type="ECO:0000256" key="2">
    <source>
        <dbReference type="ARBA" id="ARBA00023015"/>
    </source>
</evidence>
<feature type="domain" description="NAC" evidence="6">
    <location>
        <begin position="12"/>
        <end position="157"/>
    </location>
</feature>
<comment type="subcellular location">
    <subcellularLocation>
        <location evidence="1">Nucleus</location>
    </subcellularLocation>
</comment>
<dbReference type="Pfam" id="PF02365">
    <property type="entry name" value="NAM"/>
    <property type="match status" value="1"/>
</dbReference>
<evidence type="ECO:0000259" key="6">
    <source>
        <dbReference type="PROSITE" id="PS51005"/>
    </source>
</evidence>
<keyword evidence="9" id="KW-1185">Reference proteome</keyword>
<evidence type="ECO:0000256" key="4">
    <source>
        <dbReference type="ARBA" id="ARBA00023163"/>
    </source>
</evidence>
<dbReference type="GO" id="GO:0003677">
    <property type="term" value="F:DNA binding"/>
    <property type="evidence" value="ECO:0007669"/>
    <property type="project" value="UniProtKB-KW"/>
</dbReference>
<evidence type="ECO:0000256" key="1">
    <source>
        <dbReference type="ARBA" id="ARBA00004123"/>
    </source>
</evidence>
<dbReference type="AlphaFoldDB" id="R4N7S1"/>
<evidence type="ECO:0000313" key="7">
    <source>
        <dbReference type="EMBL" id="AGL39723.1"/>
    </source>
</evidence>
<keyword evidence="2" id="KW-0805">Transcription regulation</keyword>
<dbReference type="Proteomes" id="UP000027138">
    <property type="component" value="Unassembled WGS sequence"/>
</dbReference>
<dbReference type="InterPro" id="IPR003441">
    <property type="entry name" value="NAC-dom"/>
</dbReference>
<dbReference type="EMBL" id="KK914782">
    <property type="protein sequence ID" value="KDP28388.1"/>
    <property type="molecule type" value="Genomic_DNA"/>
</dbReference>
<dbReference type="GO" id="GO:0006355">
    <property type="term" value="P:regulation of DNA-templated transcription"/>
    <property type="evidence" value="ECO:0007669"/>
    <property type="project" value="InterPro"/>
</dbReference>
<evidence type="ECO:0000313" key="8">
    <source>
        <dbReference type="EMBL" id="KDP28388.1"/>
    </source>
</evidence>
<keyword evidence="4" id="KW-0804">Transcription</keyword>
<evidence type="ECO:0000256" key="5">
    <source>
        <dbReference type="ARBA" id="ARBA00023242"/>
    </source>
</evidence>
<gene>
    <name evidence="8" type="ORF">JCGZ_14159</name>
</gene>
<evidence type="ECO:0000313" key="9">
    <source>
        <dbReference type="Proteomes" id="UP000027138"/>
    </source>
</evidence>
<dbReference type="EMBL" id="KC775345">
    <property type="protein sequence ID" value="AGL39723.1"/>
    <property type="molecule type" value="Genomic_DNA"/>
</dbReference>
<dbReference type="PANTHER" id="PTHR31989">
    <property type="entry name" value="NAC DOMAIN-CONTAINING PROTEIN 82-RELATED"/>
    <property type="match status" value="1"/>
</dbReference>
<dbReference type="InterPro" id="IPR036093">
    <property type="entry name" value="NAC_dom_sf"/>
</dbReference>
<proteinExistence type="predicted"/>
<dbReference type="PROSITE" id="PS51005">
    <property type="entry name" value="NAC"/>
    <property type="match status" value="1"/>
</dbReference>
<sequence length="180" mass="21281">MEVPLQSEPPDLPVGWRFHPTDFELLDHYLKKKRLGHAIAAYGFNFGEFQLCNFDPLNLPDSPDKEWYFFCRPEIYLENGRAKRKRKAMDGSWRWTGKVQSVINEYSHEKIGTRKILVYHDPKPTKWVIHEYEYTADLNLPTEVKVLHFILLLSYRRHAVYKSIAFGKLLHCLLDCVKIS</sequence>
<evidence type="ECO:0000256" key="3">
    <source>
        <dbReference type="ARBA" id="ARBA00023125"/>
    </source>
</evidence>
<accession>R4N7S1</accession>
<dbReference type="OrthoDB" id="851233at2759"/>
<keyword evidence="3" id="KW-0238">DNA-binding</keyword>
<dbReference type="GO" id="GO:0005634">
    <property type="term" value="C:nucleus"/>
    <property type="evidence" value="ECO:0007669"/>
    <property type="project" value="UniProtKB-SubCell"/>
</dbReference>
<dbReference type="Gene3D" id="2.170.150.80">
    <property type="entry name" value="NAC domain"/>
    <property type="match status" value="1"/>
</dbReference>
<dbReference type="STRING" id="180498.R4N7S1"/>
<keyword evidence="5" id="KW-0539">Nucleus</keyword>
<dbReference type="SUPFAM" id="SSF101941">
    <property type="entry name" value="NAC domain"/>
    <property type="match status" value="1"/>
</dbReference>
<organism evidence="7">
    <name type="scientific">Jatropha curcas</name>
    <name type="common">Barbados nut</name>
    <dbReference type="NCBI Taxonomy" id="180498"/>
    <lineage>
        <taxon>Eukaryota</taxon>
        <taxon>Viridiplantae</taxon>
        <taxon>Streptophyta</taxon>
        <taxon>Embryophyta</taxon>
        <taxon>Tracheophyta</taxon>
        <taxon>Spermatophyta</taxon>
        <taxon>Magnoliopsida</taxon>
        <taxon>eudicotyledons</taxon>
        <taxon>Gunneridae</taxon>
        <taxon>Pentapetalae</taxon>
        <taxon>rosids</taxon>
        <taxon>fabids</taxon>
        <taxon>Malpighiales</taxon>
        <taxon>Euphorbiaceae</taxon>
        <taxon>Crotonoideae</taxon>
        <taxon>Jatropheae</taxon>
        <taxon>Jatropha</taxon>
    </lineage>
</organism>
<reference evidence="8 9" key="1">
    <citation type="journal article" date="2014" name="PLoS ONE">
        <title>Global Analysis of Gene Expression Profiles in Physic Nut (Jatropha curcas L.) Seedlings Exposed to Salt Stress.</title>
        <authorList>
            <person name="Zhang L."/>
            <person name="Zhang C."/>
            <person name="Wu P."/>
            <person name="Chen Y."/>
            <person name="Li M."/>
            <person name="Jiang H."/>
            <person name="Wu G."/>
        </authorList>
    </citation>
    <scope>NUCLEOTIDE SEQUENCE [LARGE SCALE GENOMIC DNA]</scope>
    <source>
        <strain evidence="9">cv. GZQX0401</strain>
        <tissue evidence="8">Young leaves</tissue>
    </source>
</reference>
<name>R4N7S1_JATCU</name>
<reference evidence="7" key="2">
    <citation type="journal article" date="2015" name="PLoS ONE">
        <title>Genome-Wide Analysis of the NAC Gene Family in Physic Nut (Jatropha curcas L.).</title>
        <authorList>
            <person name="Wu Z."/>
            <person name="Xu X."/>
            <person name="Xiong W."/>
            <person name="Wu P."/>
            <person name="Chen Y."/>
            <person name="Li M."/>
            <person name="Wu G."/>
            <person name="Jiang H."/>
        </authorList>
    </citation>
    <scope>NUCLEOTIDE SEQUENCE</scope>
</reference>
<protein>
    <submittedName>
        <fullName evidence="7">NAC transcription factor 067</fullName>
    </submittedName>
</protein>